<reference evidence="3" key="1">
    <citation type="journal article" date="2019" name="Int. J. Syst. Evol. Microbiol.">
        <title>The Global Catalogue of Microorganisms (GCM) 10K type strain sequencing project: providing services to taxonomists for standard genome sequencing and annotation.</title>
        <authorList>
            <consortium name="The Broad Institute Genomics Platform"/>
            <consortium name="The Broad Institute Genome Sequencing Center for Infectious Disease"/>
            <person name="Wu L."/>
            <person name="Ma J."/>
        </authorList>
    </citation>
    <scope>NUCLEOTIDE SEQUENCE [LARGE SCALE GENOMIC DNA]</scope>
    <source>
        <strain evidence="3">CGMCC 4.7329</strain>
    </source>
</reference>
<dbReference type="InterPro" id="IPR006311">
    <property type="entry name" value="TAT_signal"/>
</dbReference>
<dbReference type="PROSITE" id="PS51318">
    <property type="entry name" value="TAT"/>
    <property type="match status" value="1"/>
</dbReference>
<protein>
    <recommendedName>
        <fullName evidence="4">Twin-arginine translocation signal domain-containing protein</fullName>
    </recommendedName>
</protein>
<evidence type="ECO:0000256" key="1">
    <source>
        <dbReference type="SAM" id="SignalP"/>
    </source>
</evidence>
<dbReference type="Proteomes" id="UP000658127">
    <property type="component" value="Unassembled WGS sequence"/>
</dbReference>
<gene>
    <name evidence="2" type="ORF">GCM10011610_00510</name>
</gene>
<proteinExistence type="predicted"/>
<dbReference type="EMBL" id="BMNE01000001">
    <property type="protein sequence ID" value="GGN66018.1"/>
    <property type="molecule type" value="Genomic_DNA"/>
</dbReference>
<sequence>MTTRRDLLRRIGVTAVLTTAMSALTAIFPEIANAASTYNGCQCRPGANAGVYCGWCDAVTNTGNGGAWSDVYLCSNSGSCCRYGPRPSCADSQNYSPCG</sequence>
<evidence type="ECO:0000313" key="3">
    <source>
        <dbReference type="Proteomes" id="UP000658127"/>
    </source>
</evidence>
<keyword evidence="1" id="KW-0732">Signal</keyword>
<evidence type="ECO:0008006" key="4">
    <source>
        <dbReference type="Google" id="ProtNLM"/>
    </source>
</evidence>
<organism evidence="2 3">
    <name type="scientific">Nocardia rhizosphaerihabitans</name>
    <dbReference type="NCBI Taxonomy" id="1691570"/>
    <lineage>
        <taxon>Bacteria</taxon>
        <taxon>Bacillati</taxon>
        <taxon>Actinomycetota</taxon>
        <taxon>Actinomycetes</taxon>
        <taxon>Mycobacteriales</taxon>
        <taxon>Nocardiaceae</taxon>
        <taxon>Nocardia</taxon>
    </lineage>
</organism>
<dbReference type="RefSeq" id="WP_189022529.1">
    <property type="nucleotide sequence ID" value="NZ_BMNE01000001.1"/>
</dbReference>
<evidence type="ECO:0000313" key="2">
    <source>
        <dbReference type="EMBL" id="GGN66018.1"/>
    </source>
</evidence>
<keyword evidence="3" id="KW-1185">Reference proteome</keyword>
<comment type="caution">
    <text evidence="2">The sequence shown here is derived from an EMBL/GenBank/DDBJ whole genome shotgun (WGS) entry which is preliminary data.</text>
</comment>
<name>A0ABQ2K5A3_9NOCA</name>
<accession>A0ABQ2K5A3</accession>
<feature type="signal peptide" evidence="1">
    <location>
        <begin position="1"/>
        <end position="25"/>
    </location>
</feature>
<feature type="chain" id="PRO_5046892328" description="Twin-arginine translocation signal domain-containing protein" evidence="1">
    <location>
        <begin position="26"/>
        <end position="99"/>
    </location>
</feature>